<name>A0A9N9TIC5_PHYSR</name>
<dbReference type="Proteomes" id="UP001153712">
    <property type="component" value="Chromosome 12"/>
</dbReference>
<evidence type="ECO:0000313" key="2">
    <source>
        <dbReference type="Proteomes" id="UP001153712"/>
    </source>
</evidence>
<reference evidence="1" key="1">
    <citation type="submission" date="2022-01" db="EMBL/GenBank/DDBJ databases">
        <authorList>
            <person name="King R."/>
        </authorList>
    </citation>
    <scope>NUCLEOTIDE SEQUENCE</scope>
</reference>
<organism evidence="1 2">
    <name type="scientific">Phyllotreta striolata</name>
    <name type="common">Striped flea beetle</name>
    <name type="synonym">Crioceris striolata</name>
    <dbReference type="NCBI Taxonomy" id="444603"/>
    <lineage>
        <taxon>Eukaryota</taxon>
        <taxon>Metazoa</taxon>
        <taxon>Ecdysozoa</taxon>
        <taxon>Arthropoda</taxon>
        <taxon>Hexapoda</taxon>
        <taxon>Insecta</taxon>
        <taxon>Pterygota</taxon>
        <taxon>Neoptera</taxon>
        <taxon>Endopterygota</taxon>
        <taxon>Coleoptera</taxon>
        <taxon>Polyphaga</taxon>
        <taxon>Cucujiformia</taxon>
        <taxon>Chrysomeloidea</taxon>
        <taxon>Chrysomelidae</taxon>
        <taxon>Galerucinae</taxon>
        <taxon>Alticini</taxon>
        <taxon>Phyllotreta</taxon>
    </lineage>
</organism>
<evidence type="ECO:0000313" key="1">
    <source>
        <dbReference type="EMBL" id="CAG9856846.1"/>
    </source>
</evidence>
<accession>A0A9N9TIC5</accession>
<protein>
    <submittedName>
        <fullName evidence="1">Uncharacterized protein</fullName>
    </submittedName>
</protein>
<proteinExistence type="predicted"/>
<keyword evidence="2" id="KW-1185">Reference proteome</keyword>
<gene>
    <name evidence="1" type="ORF">PHYEVI_LOCUS3259</name>
</gene>
<dbReference type="AlphaFoldDB" id="A0A9N9TIC5"/>
<sequence>MGADARRRRRLVWRCDVGTQTLPEPDIGCRLPDIMLLFTENSVFNFDCRSETVRFRAVTRSDKSAISRAPV</sequence>
<dbReference type="EMBL" id="OU900105">
    <property type="protein sequence ID" value="CAG9856846.1"/>
    <property type="molecule type" value="Genomic_DNA"/>
</dbReference>